<comment type="caution">
    <text evidence="2">The sequence shown here is derived from an EMBL/GenBank/DDBJ whole genome shotgun (WGS) entry which is preliminary data.</text>
</comment>
<evidence type="ECO:0000259" key="1">
    <source>
        <dbReference type="SMART" id="SM00901"/>
    </source>
</evidence>
<evidence type="ECO:0000313" key="3">
    <source>
        <dbReference type="Proteomes" id="UP001595886"/>
    </source>
</evidence>
<organism evidence="2 3">
    <name type="scientific">Dokdonella ginsengisoli</name>
    <dbReference type="NCBI Taxonomy" id="363846"/>
    <lineage>
        <taxon>Bacteria</taxon>
        <taxon>Pseudomonadati</taxon>
        <taxon>Pseudomonadota</taxon>
        <taxon>Gammaproteobacteria</taxon>
        <taxon>Lysobacterales</taxon>
        <taxon>Rhodanobacteraceae</taxon>
        <taxon>Dokdonella</taxon>
    </lineage>
</organism>
<dbReference type="RefSeq" id="WP_380018946.1">
    <property type="nucleotide sequence ID" value="NZ_JBHSHD010000003.1"/>
</dbReference>
<keyword evidence="3" id="KW-1185">Reference proteome</keyword>
<gene>
    <name evidence="2" type="ORF">ACFO6Q_02610</name>
</gene>
<dbReference type="SMART" id="SM00901">
    <property type="entry name" value="FRG"/>
    <property type="match status" value="1"/>
</dbReference>
<sequence>MRSITSANDFLAYIGGLTSNSHGVFRGVSRYPDYKLIPTLGRMAEYKSRDPEAREELEAGMLERFRKIAIQFEPSIPENRWDLLSVAQHHGLPTRLLDWTTNPLVAIYFACESALDADGALYAFQIKRFNAPPIDPFSIEAGLVLELSYNSRRVAAQAGVFTVHANPCDELRLGQIQAGIQTIVIKSEAKLPTLSLLNTLGVNRSRLFPDLPGICTHLRWEIENGILPLTGSSRS</sequence>
<accession>A0ABV9QQF7</accession>
<dbReference type="Pfam" id="PF08867">
    <property type="entry name" value="FRG"/>
    <property type="match status" value="1"/>
</dbReference>
<feature type="domain" description="FRG" evidence="1">
    <location>
        <begin position="19"/>
        <end position="122"/>
    </location>
</feature>
<dbReference type="InterPro" id="IPR014966">
    <property type="entry name" value="FRG-dom"/>
</dbReference>
<dbReference type="Proteomes" id="UP001595886">
    <property type="component" value="Unassembled WGS sequence"/>
</dbReference>
<evidence type="ECO:0000313" key="2">
    <source>
        <dbReference type="EMBL" id="MFC4819197.1"/>
    </source>
</evidence>
<name>A0ABV9QQF7_9GAMM</name>
<proteinExistence type="predicted"/>
<dbReference type="EMBL" id="JBHSHD010000003">
    <property type="protein sequence ID" value="MFC4819197.1"/>
    <property type="molecule type" value="Genomic_DNA"/>
</dbReference>
<protein>
    <submittedName>
        <fullName evidence="2">FRG domain-containing protein</fullName>
    </submittedName>
</protein>
<reference evidence="3" key="1">
    <citation type="journal article" date="2019" name="Int. J. Syst. Evol. Microbiol.">
        <title>The Global Catalogue of Microorganisms (GCM) 10K type strain sequencing project: providing services to taxonomists for standard genome sequencing and annotation.</title>
        <authorList>
            <consortium name="The Broad Institute Genomics Platform"/>
            <consortium name="The Broad Institute Genome Sequencing Center for Infectious Disease"/>
            <person name="Wu L."/>
            <person name="Ma J."/>
        </authorList>
    </citation>
    <scope>NUCLEOTIDE SEQUENCE [LARGE SCALE GENOMIC DNA]</scope>
    <source>
        <strain evidence="3">CCUG 30340</strain>
    </source>
</reference>